<dbReference type="InterPro" id="IPR005769">
    <property type="entry name" value="PhnE/PtxC"/>
</dbReference>
<dbReference type="OrthoDB" id="9808005at2"/>
<dbReference type="KEGG" id="pta:HPL003_03190"/>
<gene>
    <name evidence="10" type="ordered locus">HPL003_03190</name>
</gene>
<keyword evidence="6 7" id="KW-0472">Membrane</keyword>
<evidence type="ECO:0000256" key="3">
    <source>
        <dbReference type="ARBA" id="ARBA00022475"/>
    </source>
</evidence>
<dbReference type="PROSITE" id="PS50928">
    <property type="entry name" value="ABC_TM1"/>
    <property type="match status" value="1"/>
</dbReference>
<feature type="region of interest" description="Disordered" evidence="8">
    <location>
        <begin position="1"/>
        <end position="33"/>
    </location>
</feature>
<dbReference type="GO" id="GO:0005886">
    <property type="term" value="C:plasma membrane"/>
    <property type="evidence" value="ECO:0007669"/>
    <property type="project" value="UniProtKB-SubCell"/>
</dbReference>
<feature type="transmembrane region" description="Helical" evidence="7">
    <location>
        <begin position="45"/>
        <end position="67"/>
    </location>
</feature>
<reference evidence="10 11" key="3">
    <citation type="journal article" date="2012" name="J. Bacteriol.">
        <title>Genome Sequence of Paenibacillus terrae HPL-003, a Xylanase-Producing Bacterium Isolated from Soil Found in Forest Residue.</title>
        <authorList>
            <person name="Shin S.H."/>
            <person name="Kim S."/>
            <person name="Kim J.Y."/>
            <person name="Song H.Y."/>
            <person name="Cho S.J."/>
            <person name="Kim D.R."/>
            <person name="Lee K.I."/>
            <person name="Lim H.K."/>
            <person name="Park N.J."/>
            <person name="Hwang I.T."/>
            <person name="Yang K.S."/>
        </authorList>
    </citation>
    <scope>NUCLEOTIDE SEQUENCE [LARGE SCALE GENOMIC DNA]</scope>
    <source>
        <strain evidence="10 11">HPL-003</strain>
    </source>
</reference>
<dbReference type="GO" id="GO:0015416">
    <property type="term" value="F:ABC-type phosphonate transporter activity"/>
    <property type="evidence" value="ECO:0007669"/>
    <property type="project" value="InterPro"/>
</dbReference>
<comment type="subcellular location">
    <subcellularLocation>
        <location evidence="1 7">Cell membrane</location>
        <topology evidence="1 7">Multi-pass membrane protein</topology>
    </subcellularLocation>
</comment>
<feature type="domain" description="ABC transmembrane type-1" evidence="9">
    <location>
        <begin position="95"/>
        <end position="278"/>
    </location>
</feature>
<evidence type="ECO:0000256" key="8">
    <source>
        <dbReference type="SAM" id="MobiDB-lite"/>
    </source>
</evidence>
<feature type="transmembrane region" description="Helical" evidence="7">
    <location>
        <begin position="205"/>
        <end position="224"/>
    </location>
</feature>
<evidence type="ECO:0000256" key="5">
    <source>
        <dbReference type="ARBA" id="ARBA00022989"/>
    </source>
</evidence>
<evidence type="ECO:0000256" key="1">
    <source>
        <dbReference type="ARBA" id="ARBA00004651"/>
    </source>
</evidence>
<feature type="transmembrane region" description="Helical" evidence="7">
    <location>
        <begin position="99"/>
        <end position="125"/>
    </location>
</feature>
<reference evidence="11" key="1">
    <citation type="submission" date="2011-11" db="EMBL/GenBank/DDBJ databases">
        <title>Complete sequence of Paenibacillus terrae HPL-003.</title>
        <authorList>
            <person name="Shin S.H."/>
            <person name="Kim S."/>
            <person name="Kim J.Y."/>
        </authorList>
    </citation>
    <scope>NUCLEOTIDE SEQUENCE [LARGE SCALE GENOMIC DNA]</scope>
    <source>
        <strain evidence="11">HPL-003</strain>
    </source>
</reference>
<reference key="2">
    <citation type="submission" date="2011-11" db="EMBL/GenBank/DDBJ databases">
        <authorList>
            <person name="Shin S.H."/>
            <person name="Kim S."/>
            <person name="Kim J.Y."/>
        </authorList>
    </citation>
    <scope>NUCLEOTIDE SEQUENCE</scope>
    <source>
        <strain>HPL-003</strain>
    </source>
</reference>
<dbReference type="STRING" id="985665.HPL003_03190"/>
<feature type="transmembrane region" description="Helical" evidence="7">
    <location>
        <begin position="260"/>
        <end position="278"/>
    </location>
</feature>
<dbReference type="Pfam" id="PF00528">
    <property type="entry name" value="BPD_transp_1"/>
    <property type="match status" value="1"/>
</dbReference>
<evidence type="ECO:0000313" key="11">
    <source>
        <dbReference type="Proteomes" id="UP000005876"/>
    </source>
</evidence>
<dbReference type="PANTHER" id="PTHR30043:SF1">
    <property type="entry name" value="ABC TRANSPORT SYSTEM PERMEASE PROTEIN P69"/>
    <property type="match status" value="1"/>
</dbReference>
<dbReference type="eggNOG" id="COG3639">
    <property type="taxonomic scope" value="Bacteria"/>
</dbReference>
<accession>G7W3F5</accession>
<evidence type="ECO:0000256" key="6">
    <source>
        <dbReference type="ARBA" id="ARBA00023136"/>
    </source>
</evidence>
<evidence type="ECO:0000256" key="7">
    <source>
        <dbReference type="RuleBase" id="RU363032"/>
    </source>
</evidence>
<dbReference type="AlphaFoldDB" id="G7W3F5"/>
<proteinExistence type="inferred from homology"/>
<dbReference type="SUPFAM" id="SSF161098">
    <property type="entry name" value="MetI-like"/>
    <property type="match status" value="1"/>
</dbReference>
<name>G7W3F5_PAETH</name>
<keyword evidence="5 7" id="KW-1133">Transmembrane helix</keyword>
<dbReference type="Proteomes" id="UP000005876">
    <property type="component" value="Chromosome"/>
</dbReference>
<protein>
    <submittedName>
        <fullName evidence="10">Phosphonate ABC transporter, permease protein</fullName>
    </submittedName>
</protein>
<evidence type="ECO:0000313" key="10">
    <source>
        <dbReference type="EMBL" id="AET57418.1"/>
    </source>
</evidence>
<dbReference type="InterPro" id="IPR000515">
    <property type="entry name" value="MetI-like"/>
</dbReference>
<evidence type="ECO:0000256" key="4">
    <source>
        <dbReference type="ARBA" id="ARBA00022692"/>
    </source>
</evidence>
<organism evidence="10 11">
    <name type="scientific">Paenibacillus terrae (strain HPL-003)</name>
    <dbReference type="NCBI Taxonomy" id="985665"/>
    <lineage>
        <taxon>Bacteria</taxon>
        <taxon>Bacillati</taxon>
        <taxon>Bacillota</taxon>
        <taxon>Bacilli</taxon>
        <taxon>Bacillales</taxon>
        <taxon>Paenibacillaceae</taxon>
        <taxon>Paenibacillus</taxon>
    </lineage>
</organism>
<comment type="similarity">
    <text evidence="7">Belongs to the binding-protein-dependent transport system permease family.</text>
</comment>
<evidence type="ECO:0000259" key="9">
    <source>
        <dbReference type="PROSITE" id="PS50928"/>
    </source>
</evidence>
<dbReference type="Gene3D" id="1.10.3720.10">
    <property type="entry name" value="MetI-like"/>
    <property type="match status" value="1"/>
</dbReference>
<feature type="compositionally biased region" description="Pro residues" evidence="8">
    <location>
        <begin position="12"/>
        <end position="24"/>
    </location>
</feature>
<evidence type="ECO:0000256" key="2">
    <source>
        <dbReference type="ARBA" id="ARBA00022448"/>
    </source>
</evidence>
<keyword evidence="3" id="KW-1003">Cell membrane</keyword>
<dbReference type="PANTHER" id="PTHR30043">
    <property type="entry name" value="PHOSPHONATES TRANSPORT SYSTEM PERMEASE PROTEIN"/>
    <property type="match status" value="1"/>
</dbReference>
<dbReference type="HOGENOM" id="CLU_064254_1_2_9"/>
<keyword evidence="2 7" id="KW-0813">Transport</keyword>
<keyword evidence="4 7" id="KW-0812">Transmembrane</keyword>
<feature type="transmembrane region" description="Helical" evidence="7">
    <location>
        <begin position="137"/>
        <end position="159"/>
    </location>
</feature>
<feature type="transmembrane region" description="Helical" evidence="7">
    <location>
        <begin position="230"/>
        <end position="248"/>
    </location>
</feature>
<dbReference type="EMBL" id="CP003107">
    <property type="protein sequence ID" value="AET57418.1"/>
    <property type="molecule type" value="Genomic_DNA"/>
</dbReference>
<dbReference type="RefSeq" id="WP_014278199.1">
    <property type="nucleotide sequence ID" value="NC_016641.1"/>
</dbReference>
<sequence>MKPDSTAQPLSSTPPSPQAGPPQPQQSKPPAGPPLPGRYKRYATWMIFIVVLVACSIHTDATLYQLIVGLPEMGKLLGEMFPPDWSYLPTIWKPMLETIQIAIVGTTLGALLAIPVALLCAYNVMPRKLISLPMRTILNLVRTVPDLLFASIFVAVFGIGPFAGMLALLFFSFGIIAKLTFEAIEAIDPGPLEAMTAVGASRIQVIAFGVVPQALPYFVSYLLYTFEVNVRAASVLGLVGAGGIGLLLDRSLGLFRYDRASIIILLTLVIVLAIDYGSNMLRRKLL</sequence>
<feature type="compositionally biased region" description="Polar residues" evidence="8">
    <location>
        <begin position="1"/>
        <end position="10"/>
    </location>
</feature>
<dbReference type="NCBIfam" id="TIGR01097">
    <property type="entry name" value="PhnE"/>
    <property type="match status" value="1"/>
</dbReference>
<dbReference type="InterPro" id="IPR035906">
    <property type="entry name" value="MetI-like_sf"/>
</dbReference>
<dbReference type="CDD" id="cd06261">
    <property type="entry name" value="TM_PBP2"/>
    <property type="match status" value="1"/>
</dbReference>